<comment type="caution">
    <text evidence="1">The sequence shown here is derived from an EMBL/GenBank/DDBJ whole genome shotgun (WGS) entry which is preliminary data.</text>
</comment>
<proteinExistence type="predicted"/>
<name>A0ABQ4MUK3_9BACL</name>
<protein>
    <submittedName>
        <fullName evidence="1">Uncharacterized protein</fullName>
    </submittedName>
</protein>
<dbReference type="RefSeq" id="WP_213592572.1">
    <property type="nucleotide sequence ID" value="NZ_BOSM01000006.1"/>
</dbReference>
<dbReference type="EMBL" id="BOSM01000006">
    <property type="protein sequence ID" value="GIP59584.1"/>
    <property type="molecule type" value="Genomic_DNA"/>
</dbReference>
<dbReference type="Proteomes" id="UP000681290">
    <property type="component" value="Unassembled WGS sequence"/>
</dbReference>
<accession>A0ABQ4MUK3</accession>
<keyword evidence="2" id="KW-1185">Reference proteome</keyword>
<reference evidence="1 2" key="1">
    <citation type="submission" date="2021-03" db="EMBL/GenBank/DDBJ databases">
        <title>Antimicrobial resistance genes in bacteria isolated from Japanese honey, and their potential for conferring macrolide and lincosamide resistance in the American foulbrood pathogen Paenibacillus larvae.</title>
        <authorList>
            <person name="Okamoto M."/>
            <person name="Kumagai M."/>
            <person name="Kanamori H."/>
            <person name="Takamatsu D."/>
        </authorList>
    </citation>
    <scope>NUCLEOTIDE SEQUENCE [LARGE SCALE GENOMIC DNA]</scope>
    <source>
        <strain evidence="1 2">J15TS10</strain>
    </source>
</reference>
<organism evidence="1 2">
    <name type="scientific">Paenibacillus woosongensis</name>
    <dbReference type="NCBI Taxonomy" id="307580"/>
    <lineage>
        <taxon>Bacteria</taxon>
        <taxon>Bacillati</taxon>
        <taxon>Bacillota</taxon>
        <taxon>Bacilli</taxon>
        <taxon>Bacillales</taxon>
        <taxon>Paenibacillaceae</taxon>
        <taxon>Paenibacillus</taxon>
    </lineage>
</organism>
<evidence type="ECO:0000313" key="2">
    <source>
        <dbReference type="Proteomes" id="UP000681290"/>
    </source>
</evidence>
<evidence type="ECO:0000313" key="1">
    <source>
        <dbReference type="EMBL" id="GIP59584.1"/>
    </source>
</evidence>
<sequence length="45" mass="5126">MAWEQGGLFPKASEQEIQRTKFLLGKYTSMIVCLTVLFVERSMTG</sequence>
<gene>
    <name evidence="1" type="ORF">J15TS10_33980</name>
</gene>